<evidence type="ECO:0000313" key="1">
    <source>
        <dbReference type="EMBL" id="GFY14560.1"/>
    </source>
</evidence>
<keyword evidence="2" id="KW-1185">Reference proteome</keyword>
<organism evidence="1 2">
    <name type="scientific">Trichonephila clavipes</name>
    <name type="common">Golden silk orbweaver</name>
    <name type="synonym">Nephila clavipes</name>
    <dbReference type="NCBI Taxonomy" id="2585209"/>
    <lineage>
        <taxon>Eukaryota</taxon>
        <taxon>Metazoa</taxon>
        <taxon>Ecdysozoa</taxon>
        <taxon>Arthropoda</taxon>
        <taxon>Chelicerata</taxon>
        <taxon>Arachnida</taxon>
        <taxon>Araneae</taxon>
        <taxon>Araneomorphae</taxon>
        <taxon>Entelegynae</taxon>
        <taxon>Araneoidea</taxon>
        <taxon>Nephilidae</taxon>
        <taxon>Trichonephila</taxon>
    </lineage>
</organism>
<name>A0A8X6SN06_TRICX</name>
<dbReference type="EMBL" id="BMAU01021330">
    <property type="protein sequence ID" value="GFY14560.1"/>
    <property type="molecule type" value="Genomic_DNA"/>
</dbReference>
<dbReference type="AlphaFoldDB" id="A0A8X6SN06"/>
<comment type="caution">
    <text evidence="1">The sequence shown here is derived from an EMBL/GenBank/DDBJ whole genome shotgun (WGS) entry which is preliminary data.</text>
</comment>
<gene>
    <name evidence="1" type="ORF">TNCV_4827641</name>
</gene>
<proteinExistence type="predicted"/>
<dbReference type="Proteomes" id="UP000887159">
    <property type="component" value="Unassembled WGS sequence"/>
</dbReference>
<reference evidence="1" key="1">
    <citation type="submission" date="2020-08" db="EMBL/GenBank/DDBJ databases">
        <title>Multicomponent nature underlies the extraordinary mechanical properties of spider dragline silk.</title>
        <authorList>
            <person name="Kono N."/>
            <person name="Nakamura H."/>
            <person name="Mori M."/>
            <person name="Yoshida Y."/>
            <person name="Ohtoshi R."/>
            <person name="Malay A.D."/>
            <person name="Moran D.A.P."/>
            <person name="Tomita M."/>
            <person name="Numata K."/>
            <person name="Arakawa K."/>
        </authorList>
    </citation>
    <scope>NUCLEOTIDE SEQUENCE</scope>
</reference>
<sequence length="79" mass="9230">MRRNRRINLPKRDLKYLLFLTKKYSPSSDQHLDTVVEEKLKILITFSRGNPLINGTLFHSYACCSSMEPLEVEPPTFQC</sequence>
<protein>
    <submittedName>
        <fullName evidence="1">Uncharacterized protein</fullName>
    </submittedName>
</protein>
<accession>A0A8X6SN06</accession>
<evidence type="ECO:0000313" key="2">
    <source>
        <dbReference type="Proteomes" id="UP000887159"/>
    </source>
</evidence>